<accession>A0ABQ8HHI7</accession>
<dbReference type="InterPro" id="IPR005174">
    <property type="entry name" value="KIB1-4_b-propeller"/>
</dbReference>
<keyword evidence="3" id="KW-1185">Reference proteome</keyword>
<sequence>MNPGCRKKRKINICNDRREWCDLPEDLLVIISNHLNLADVLTFGRVCRNWRLFFSASKQKVLTSQPPLVFHIPSRASKSCYFYDMSSGIRYVTKLADFSDKSILGVSNGYLILERVFLYNSDIWAVNPVTGHQLKFPGMPQPNTTKYDRDNPYFKCRRVRAIFASFGCRQDFLVMILSKLHKNVRFCTSRDYKWKVYSFTGKTWDILDIALYKGMIFAITSELQIGLLKLGHPDLKLLNLECTPNICINVRFVASDDKLLVINFSSLRVNGVVQVYWINFEGWEWVKVNNLDDEALFLGDMMTSRLIKTSNWGGCRNCVYDLQFMSNTCYVYSLNGPMRRSVPTTIKGGVSPRKINCWYFLHQAYNINNVKEVILAET</sequence>
<evidence type="ECO:0000313" key="3">
    <source>
        <dbReference type="Proteomes" id="UP000827721"/>
    </source>
</evidence>
<name>A0ABQ8HHI7_9ROSI</name>
<protein>
    <recommendedName>
        <fullName evidence="1">F-box domain-containing protein</fullName>
    </recommendedName>
</protein>
<dbReference type="PANTHER" id="PTHR45463">
    <property type="entry name" value="OS09G0392200 PROTEIN"/>
    <property type="match status" value="1"/>
</dbReference>
<dbReference type="PANTHER" id="PTHR45463:SF8">
    <property type="entry name" value="OS09G0392200 PROTEIN"/>
    <property type="match status" value="1"/>
</dbReference>
<comment type="caution">
    <text evidence="2">The sequence shown here is derived from an EMBL/GenBank/DDBJ whole genome shotgun (WGS) entry which is preliminary data.</text>
</comment>
<dbReference type="Gene3D" id="1.20.1280.50">
    <property type="match status" value="1"/>
</dbReference>
<dbReference type="Pfam" id="PF00646">
    <property type="entry name" value="F-box"/>
    <property type="match status" value="1"/>
</dbReference>
<proteinExistence type="predicted"/>
<dbReference type="SMART" id="SM00256">
    <property type="entry name" value="FBOX"/>
    <property type="match status" value="1"/>
</dbReference>
<feature type="domain" description="F-box" evidence="1">
    <location>
        <begin position="23"/>
        <end position="63"/>
    </location>
</feature>
<gene>
    <name evidence="2" type="ORF">JRO89_XS10G0034900</name>
</gene>
<dbReference type="InterPro" id="IPR001810">
    <property type="entry name" value="F-box_dom"/>
</dbReference>
<evidence type="ECO:0000313" key="2">
    <source>
        <dbReference type="EMBL" id="KAH7560516.1"/>
    </source>
</evidence>
<reference evidence="2 3" key="1">
    <citation type="submission" date="2021-02" db="EMBL/GenBank/DDBJ databases">
        <title>Plant Genome Project.</title>
        <authorList>
            <person name="Zhang R.-G."/>
        </authorList>
    </citation>
    <scope>NUCLEOTIDE SEQUENCE [LARGE SCALE GENOMIC DNA]</scope>
    <source>
        <tissue evidence="2">Leaves</tissue>
    </source>
</reference>
<dbReference type="Proteomes" id="UP000827721">
    <property type="component" value="Unassembled WGS sequence"/>
</dbReference>
<dbReference type="CDD" id="cd09917">
    <property type="entry name" value="F-box_SF"/>
    <property type="match status" value="1"/>
</dbReference>
<dbReference type="EMBL" id="JAFEMO010000010">
    <property type="protein sequence ID" value="KAH7560516.1"/>
    <property type="molecule type" value="Genomic_DNA"/>
</dbReference>
<dbReference type="InterPro" id="IPR036047">
    <property type="entry name" value="F-box-like_dom_sf"/>
</dbReference>
<evidence type="ECO:0000259" key="1">
    <source>
        <dbReference type="SMART" id="SM00256"/>
    </source>
</evidence>
<organism evidence="2 3">
    <name type="scientific">Xanthoceras sorbifolium</name>
    <dbReference type="NCBI Taxonomy" id="99658"/>
    <lineage>
        <taxon>Eukaryota</taxon>
        <taxon>Viridiplantae</taxon>
        <taxon>Streptophyta</taxon>
        <taxon>Embryophyta</taxon>
        <taxon>Tracheophyta</taxon>
        <taxon>Spermatophyta</taxon>
        <taxon>Magnoliopsida</taxon>
        <taxon>eudicotyledons</taxon>
        <taxon>Gunneridae</taxon>
        <taxon>Pentapetalae</taxon>
        <taxon>rosids</taxon>
        <taxon>malvids</taxon>
        <taxon>Sapindales</taxon>
        <taxon>Sapindaceae</taxon>
        <taxon>Xanthoceroideae</taxon>
        <taxon>Xanthoceras</taxon>
    </lineage>
</organism>
<dbReference type="SUPFAM" id="SSF81383">
    <property type="entry name" value="F-box domain"/>
    <property type="match status" value="1"/>
</dbReference>
<dbReference type="Pfam" id="PF03478">
    <property type="entry name" value="Beta-prop_KIB1-4"/>
    <property type="match status" value="1"/>
</dbReference>